<dbReference type="SUPFAM" id="SSF53474">
    <property type="entry name" value="alpha/beta-Hydrolases"/>
    <property type="match status" value="1"/>
</dbReference>
<dbReference type="SUPFAM" id="SSF56801">
    <property type="entry name" value="Acetyl-CoA synthetase-like"/>
    <property type="match status" value="1"/>
</dbReference>
<evidence type="ECO:0000256" key="1">
    <source>
        <dbReference type="ARBA" id="ARBA00022450"/>
    </source>
</evidence>
<dbReference type="InterPro" id="IPR051414">
    <property type="entry name" value="Adenylate-forming_Reductase"/>
</dbReference>
<dbReference type="InterPro" id="IPR029058">
    <property type="entry name" value="AB_hydrolase_fold"/>
</dbReference>
<dbReference type="InterPro" id="IPR009081">
    <property type="entry name" value="PP-bd_ACP"/>
</dbReference>
<dbReference type="PANTHER" id="PTHR43439">
    <property type="entry name" value="PHENYLACETATE-COENZYME A LIGASE"/>
    <property type="match status" value="1"/>
</dbReference>
<dbReference type="Pfam" id="PF00975">
    <property type="entry name" value="Thioesterase"/>
    <property type="match status" value="1"/>
</dbReference>
<name>A0AAD6T4W8_9AGAR</name>
<dbReference type="PANTHER" id="PTHR43439:SF2">
    <property type="entry name" value="ENZYME, PUTATIVE (JCVI)-RELATED"/>
    <property type="match status" value="1"/>
</dbReference>
<gene>
    <name evidence="4" type="ORF">C8F04DRAFT_1231249</name>
</gene>
<dbReference type="InterPro" id="IPR001031">
    <property type="entry name" value="Thioesterase"/>
</dbReference>
<keyword evidence="2" id="KW-0597">Phosphoprotein</keyword>
<dbReference type="AlphaFoldDB" id="A0AAD6T4W8"/>
<dbReference type="Gene3D" id="1.10.1200.10">
    <property type="entry name" value="ACP-like"/>
    <property type="match status" value="1"/>
</dbReference>
<reference evidence="4" key="1">
    <citation type="submission" date="2023-03" db="EMBL/GenBank/DDBJ databases">
        <title>Massive genome expansion in bonnet fungi (Mycena s.s.) driven by repeated elements and novel gene families across ecological guilds.</title>
        <authorList>
            <consortium name="Lawrence Berkeley National Laboratory"/>
            <person name="Harder C.B."/>
            <person name="Miyauchi S."/>
            <person name="Viragh M."/>
            <person name="Kuo A."/>
            <person name="Thoen E."/>
            <person name="Andreopoulos B."/>
            <person name="Lu D."/>
            <person name="Skrede I."/>
            <person name="Drula E."/>
            <person name="Henrissat B."/>
            <person name="Morin E."/>
            <person name="Kohler A."/>
            <person name="Barry K."/>
            <person name="LaButti K."/>
            <person name="Morin E."/>
            <person name="Salamov A."/>
            <person name="Lipzen A."/>
            <person name="Mereny Z."/>
            <person name="Hegedus B."/>
            <person name="Baldrian P."/>
            <person name="Stursova M."/>
            <person name="Weitz H."/>
            <person name="Taylor A."/>
            <person name="Grigoriev I.V."/>
            <person name="Nagy L.G."/>
            <person name="Martin F."/>
            <person name="Kauserud H."/>
        </authorList>
    </citation>
    <scope>NUCLEOTIDE SEQUENCE</scope>
    <source>
        <strain evidence="4">CBHHK200</strain>
    </source>
</reference>
<keyword evidence="5" id="KW-1185">Reference proteome</keyword>
<keyword evidence="1" id="KW-0596">Phosphopantetheine</keyword>
<organism evidence="4 5">
    <name type="scientific">Mycena alexandri</name>
    <dbReference type="NCBI Taxonomy" id="1745969"/>
    <lineage>
        <taxon>Eukaryota</taxon>
        <taxon>Fungi</taxon>
        <taxon>Dikarya</taxon>
        <taxon>Basidiomycota</taxon>
        <taxon>Agaricomycotina</taxon>
        <taxon>Agaricomycetes</taxon>
        <taxon>Agaricomycetidae</taxon>
        <taxon>Agaricales</taxon>
        <taxon>Marasmiineae</taxon>
        <taxon>Mycenaceae</taxon>
        <taxon>Mycena</taxon>
    </lineage>
</organism>
<dbReference type="Gene3D" id="3.40.50.12780">
    <property type="entry name" value="N-terminal domain of ligase-like"/>
    <property type="match status" value="1"/>
</dbReference>
<dbReference type="Pfam" id="PF00501">
    <property type="entry name" value="AMP-binding"/>
    <property type="match status" value="2"/>
</dbReference>
<feature type="domain" description="Carrier" evidence="3">
    <location>
        <begin position="555"/>
        <end position="641"/>
    </location>
</feature>
<comment type="caution">
    <text evidence="4">The sequence shown here is derived from an EMBL/GenBank/DDBJ whole genome shotgun (WGS) entry which is preliminary data.</text>
</comment>
<evidence type="ECO:0000313" key="4">
    <source>
        <dbReference type="EMBL" id="KAJ7039844.1"/>
    </source>
</evidence>
<accession>A0AAD6T4W8</accession>
<dbReference type="PROSITE" id="PS00012">
    <property type="entry name" value="PHOSPHOPANTETHEINE"/>
    <property type="match status" value="1"/>
</dbReference>
<dbReference type="InterPro" id="IPR042099">
    <property type="entry name" value="ANL_N_sf"/>
</dbReference>
<dbReference type="InterPro" id="IPR000873">
    <property type="entry name" value="AMP-dep_synth/lig_dom"/>
</dbReference>
<evidence type="ECO:0000259" key="3">
    <source>
        <dbReference type="PROSITE" id="PS50075"/>
    </source>
</evidence>
<dbReference type="EMBL" id="JARJCM010000025">
    <property type="protein sequence ID" value="KAJ7039844.1"/>
    <property type="molecule type" value="Genomic_DNA"/>
</dbReference>
<dbReference type="Gene3D" id="3.40.50.1820">
    <property type="entry name" value="alpha/beta hydrolase"/>
    <property type="match status" value="1"/>
</dbReference>
<dbReference type="Pfam" id="PF23562">
    <property type="entry name" value="AMP-binding_C_3"/>
    <property type="match status" value="1"/>
</dbReference>
<proteinExistence type="predicted"/>
<protein>
    <recommendedName>
        <fullName evidence="3">Carrier domain-containing protein</fullName>
    </recommendedName>
</protein>
<dbReference type="PROSITE" id="PS50075">
    <property type="entry name" value="CARRIER"/>
    <property type="match status" value="1"/>
</dbReference>
<dbReference type="InterPro" id="IPR036736">
    <property type="entry name" value="ACP-like_sf"/>
</dbReference>
<dbReference type="Proteomes" id="UP001218188">
    <property type="component" value="Unassembled WGS sequence"/>
</dbReference>
<sequence>MLPTTSYTPLPLDGSLDIFQAFEFQSTKNPDHALFRYDSESASDGYEEITWSRAVKMFDTTAQILRHRLTETDYTPPPVVGILAATSSIPYAALVFGALRAGCTVFPLSTRNSDVATAHLIAESGIRYLLVSSDGHMQEIARKATALLKARSLHVDITPIPTYEEIFTTQGADLDALPPAPPIDDERIILIAHSSGKFNLGESDHCKSLTVEPVGGSDLSSEVRSAQASAMFHAAGFMAIARAAYTGMTLAFFPPTTNAEIPTPERVLGSALATKCTTLGCSPVFLEHWVKSPVDVNKLRTFSCVLFGGGPLAQVVGDTLEAYRVNLLAVYGSTETGGISAVKKHGGGWQYFELLPTTLPVLVPVDGDLSESLFQLIIKDCTTNRLAASNMEIDGVPAFDTKDIVQQHPTNPKLYRVYARVDNQIMHSNGEKTNPGPLEEILVQNSLIKAAIFFGRLKPHAGVLVTPSENAVNLELFRDAIWPTVEQANQFAPAHSRLFKNMIIVSDPSKPFQATAKGTLRRNAILEDYAQEIEDAYADFDSTSSSFSTVGFVGEISMKATLEIVRGHVHANIRSDISDEEDIFEAGGDSLLAARIRAGIIQSLRGPALKIPDTIIQFLPQDLVFTSPTISSLSACIYELITRHEQDHGLKNTRHEAVSVSILDQKDCTIVRLCDSGDTPLILVHGGSGDVYCYRYMQARFKTGLWAIQVTKDTPRTSFIAQTDFYYQKIKESQPRGPYRIGGYSAGTFMACRIAILLEENGDEVVQLALIDSSPFMHFFPHPEVDESINFNDPRSLHDHYDRSVRNYCKVALTWDPWWHKFSEIIWERWNDRVRDEDMPELMANAYHNLFDGLPRIFEFMLSLTAGDPKGHKELIAALVGWMKELRAPVTLYKSSNGAASKIPPELREKWRAFGMDWSCKNIRVVEVAGDHCSIVHSDRLVDDLQKFPGVESREVEA</sequence>
<evidence type="ECO:0000313" key="5">
    <source>
        <dbReference type="Proteomes" id="UP001218188"/>
    </source>
</evidence>
<evidence type="ECO:0000256" key="2">
    <source>
        <dbReference type="ARBA" id="ARBA00022553"/>
    </source>
</evidence>
<dbReference type="InterPro" id="IPR006162">
    <property type="entry name" value="Ppantetheine_attach_site"/>
</dbReference>